<feature type="compositionally biased region" description="Low complexity" evidence="1">
    <location>
        <begin position="811"/>
        <end position="838"/>
    </location>
</feature>
<dbReference type="Proteomes" id="UP000615446">
    <property type="component" value="Unassembled WGS sequence"/>
</dbReference>
<feature type="compositionally biased region" description="Polar residues" evidence="1">
    <location>
        <begin position="511"/>
        <end position="523"/>
    </location>
</feature>
<feature type="compositionally biased region" description="Low complexity" evidence="1">
    <location>
        <begin position="721"/>
        <end position="737"/>
    </location>
</feature>
<proteinExistence type="predicted"/>
<feature type="compositionally biased region" description="Low complexity" evidence="1">
    <location>
        <begin position="679"/>
        <end position="689"/>
    </location>
</feature>
<name>A0A8H3LUA5_9GLOM</name>
<evidence type="ECO:0000313" key="3">
    <source>
        <dbReference type="EMBL" id="GES92010.1"/>
    </source>
</evidence>
<feature type="transmembrane region" description="Helical" evidence="2">
    <location>
        <begin position="229"/>
        <end position="250"/>
    </location>
</feature>
<keyword evidence="2" id="KW-0812">Transmembrane</keyword>
<feature type="transmembrane region" description="Helical" evidence="2">
    <location>
        <begin position="48"/>
        <end position="66"/>
    </location>
</feature>
<feature type="region of interest" description="Disordered" evidence="1">
    <location>
        <begin position="795"/>
        <end position="842"/>
    </location>
</feature>
<feature type="transmembrane region" description="Helical" evidence="2">
    <location>
        <begin position="175"/>
        <end position="193"/>
    </location>
</feature>
<keyword evidence="2" id="KW-0472">Membrane</keyword>
<feature type="transmembrane region" description="Helical" evidence="2">
    <location>
        <begin position="262"/>
        <end position="285"/>
    </location>
</feature>
<feature type="compositionally biased region" description="Polar residues" evidence="1">
    <location>
        <begin position="431"/>
        <end position="445"/>
    </location>
</feature>
<feature type="transmembrane region" description="Helical" evidence="2">
    <location>
        <begin position="107"/>
        <end position="127"/>
    </location>
</feature>
<evidence type="ECO:0000256" key="2">
    <source>
        <dbReference type="SAM" id="Phobius"/>
    </source>
</evidence>
<evidence type="ECO:0000256" key="1">
    <source>
        <dbReference type="SAM" id="MobiDB-lite"/>
    </source>
</evidence>
<feature type="region of interest" description="Disordered" evidence="1">
    <location>
        <begin position="387"/>
        <end position="445"/>
    </location>
</feature>
<comment type="caution">
    <text evidence="3">The sequence shown here is derived from an EMBL/GenBank/DDBJ whole genome shotgun (WGS) entry which is preliminary data.</text>
</comment>
<feature type="region of interest" description="Disordered" evidence="1">
    <location>
        <begin position="511"/>
        <end position="538"/>
    </location>
</feature>
<feature type="compositionally biased region" description="Low complexity" evidence="1">
    <location>
        <begin position="402"/>
        <end position="430"/>
    </location>
</feature>
<feature type="compositionally biased region" description="Low complexity" evidence="1">
    <location>
        <begin position="607"/>
        <end position="645"/>
    </location>
</feature>
<gene>
    <name evidence="3" type="ORF">RCL2_001880700</name>
</gene>
<reference evidence="3" key="1">
    <citation type="submission" date="2019-10" db="EMBL/GenBank/DDBJ databases">
        <title>Conservation and host-specific expression of non-tandemly repeated heterogenous ribosome RNA gene in arbuscular mycorrhizal fungi.</title>
        <authorList>
            <person name="Maeda T."/>
            <person name="Kobayashi Y."/>
            <person name="Nakagawa T."/>
            <person name="Ezawa T."/>
            <person name="Yamaguchi K."/>
            <person name="Bino T."/>
            <person name="Nishimoto Y."/>
            <person name="Shigenobu S."/>
            <person name="Kawaguchi M."/>
        </authorList>
    </citation>
    <scope>NUCLEOTIDE SEQUENCE</scope>
    <source>
        <strain evidence="3">HR1</strain>
    </source>
</reference>
<dbReference type="AlphaFoldDB" id="A0A8H3LUA5"/>
<feature type="compositionally biased region" description="Polar residues" evidence="1">
    <location>
        <begin position="704"/>
        <end position="720"/>
    </location>
</feature>
<protein>
    <submittedName>
        <fullName evidence="3">Uncharacterized protein</fullName>
    </submittedName>
</protein>
<feature type="compositionally biased region" description="Polar residues" evidence="1">
    <location>
        <begin position="646"/>
        <end position="665"/>
    </location>
</feature>
<dbReference type="EMBL" id="BLAL01000208">
    <property type="protein sequence ID" value="GES92010.1"/>
    <property type="molecule type" value="Genomic_DNA"/>
</dbReference>
<feature type="transmembrane region" description="Helical" evidence="2">
    <location>
        <begin position="147"/>
        <end position="166"/>
    </location>
</feature>
<feature type="region of interest" description="Disordered" evidence="1">
    <location>
        <begin position="551"/>
        <end position="761"/>
    </location>
</feature>
<dbReference type="OrthoDB" id="2384193at2759"/>
<keyword evidence="2" id="KW-1133">Transmembrane helix</keyword>
<sequence>MSRLSDLTYLTRAVFICWTFIWFLQHVWNIDRFEALKWGRVKKHDLKSAITVLLVIMCPLQAFYDITTSIIKYQEGFIVNPLNGEIVEKPSELYSEGNEKWIVPTDYILCANFSLQTCLLFLLQSFWNYLAKNLAKSSFMGSFEFKSYIIYAIFSVFIFPFLQYFFRHDPLYTELIPQLAYSIFMFLIALFGLRSHKRFTNLLILTRKSSASQINIILKLEYFRDMNRYLTWSLFIGSISFLILCIDGLTPEKYLNSHKFSADLLMCHINFSLWLVFVTLMLIFYPSTNTVSDTVTLAKAATFSNGKRSIKDDLLEPPTPQWLRSRNVDESQWSSQVSTQHSNSHVDNNTCTVDLYEEVLPPPPVIMSYERKSTSLDIPLTPPSPYRPYTSIPQPLPPPPSSSSSSIITNTTKTKTSPTTKLTITTSPQQKMTPISSYSTQSPTSPIKQLNKVEKLKYPSSPIISRNNSFDNFNYVNDNSYLINSIPNYPQQSSANVPIISPLPIKNFTGSTLESSDRSTLPKKSSRRPSIASDDTAPVIRITTSTNSLRSMNSITLPSSDEDDKEPSTINRITNLDTRKVAPFMYQNGPEEQEMKTTLTEEKQESPSKQQQSSSSSNKNNSNNAIPPSTKTSPVSKSSPISDTSQPPLTSKTKITTKPYQSSPLGRNGSRIEITNPASTSTSTVKKSSPAQINNLKNPKVKSKNGSVNGSTDGAASSVKNSPVRNSIISIRSRSNSTASVGSGKVISDSEKKSGINSVKNSVNNMRNSIIGRSNSAASVGAKSSVIGRIRSERTSSGVGIKKTVGRDRSSSSASISSISSTSSTSSASSSSGSPSSSRNIKKVIKTGVGKVKRNSRVSSRILINQYDLKVTLALSAIKSTDVNH</sequence>
<accession>A0A8H3LUA5</accession>
<feature type="compositionally biased region" description="Basic and acidic residues" evidence="1">
    <location>
        <begin position="593"/>
        <end position="606"/>
    </location>
</feature>
<organism evidence="3 4">
    <name type="scientific">Rhizophagus clarus</name>
    <dbReference type="NCBI Taxonomy" id="94130"/>
    <lineage>
        <taxon>Eukaryota</taxon>
        <taxon>Fungi</taxon>
        <taxon>Fungi incertae sedis</taxon>
        <taxon>Mucoromycota</taxon>
        <taxon>Glomeromycotina</taxon>
        <taxon>Glomeromycetes</taxon>
        <taxon>Glomerales</taxon>
        <taxon>Glomeraceae</taxon>
        <taxon>Rhizophagus</taxon>
    </lineage>
</organism>
<feature type="transmembrane region" description="Helical" evidence="2">
    <location>
        <begin position="7"/>
        <end position="28"/>
    </location>
</feature>
<evidence type="ECO:0000313" key="4">
    <source>
        <dbReference type="Proteomes" id="UP000615446"/>
    </source>
</evidence>